<dbReference type="Gene3D" id="1.20.140.10">
    <property type="entry name" value="Butyryl-CoA Dehydrogenase, subunit A, domain 3"/>
    <property type="match status" value="1"/>
</dbReference>
<keyword evidence="10" id="KW-1185">Reference proteome</keyword>
<evidence type="ECO:0000313" key="9">
    <source>
        <dbReference type="EMBL" id="EKU93405.1"/>
    </source>
</evidence>
<feature type="domain" description="Acyl-CoA oxidase/dehydrogenase middle" evidence="7">
    <location>
        <begin position="142"/>
        <end position="235"/>
    </location>
</feature>
<dbReference type="PANTHER" id="PTHR43188">
    <property type="entry name" value="ACYL-COENZYME A OXIDASE"/>
    <property type="match status" value="1"/>
</dbReference>
<sequence>MADKAELLKELYPEDNFNIGDNLTDGEVEVLYELRQSLEKHLRPVINEYWEKGETPFEQFKAVVNDVNYLKDPRVYQTEGLFNTSQYYTFFLAYELSRFDVSISTFSGVHSGLGFYTFLLGGNDEQRERWCEKILDFELQTCFALTEPEHGSDVAGGLETVAKKDGDKWILNGHKRWIGGATTADIIPVFAKDADTGDVKCFVVEKGQEGLEIEKIGGKISLRMVENADFTLNNVEVKEENRLQNINSFKDVAKVLYITRSGVAFSATGMMAGALEATLKYVKERKQFGRPIAKFQLIQEKIAVMKANLTASLALCDQIVKQQEKGNFDEVNSSIGKLFISQRLRESVAAGRAACGGNGITLEKGIARFFADAEAIFTYEGSYEMNALIIGRSLTGHSAFV</sequence>
<evidence type="ECO:0000256" key="1">
    <source>
        <dbReference type="ARBA" id="ARBA00001974"/>
    </source>
</evidence>
<feature type="domain" description="Acyl-CoA dehydrogenase/oxidase N-terminal" evidence="8">
    <location>
        <begin position="29"/>
        <end position="136"/>
    </location>
</feature>
<dbReference type="SUPFAM" id="SSF47203">
    <property type="entry name" value="Acyl-CoA dehydrogenase C-terminal domain-like"/>
    <property type="match status" value="1"/>
</dbReference>
<dbReference type="eggNOG" id="COG1960">
    <property type="taxonomic scope" value="Bacteria"/>
</dbReference>
<comment type="similarity">
    <text evidence="2 5">Belongs to the acyl-CoA dehydrogenase family.</text>
</comment>
<dbReference type="GO" id="GO:0050660">
    <property type="term" value="F:flavin adenine dinucleotide binding"/>
    <property type="evidence" value="ECO:0007669"/>
    <property type="project" value="InterPro"/>
</dbReference>
<dbReference type="InterPro" id="IPR006091">
    <property type="entry name" value="Acyl-CoA_Oxase/DH_mid-dom"/>
</dbReference>
<evidence type="ECO:0008006" key="11">
    <source>
        <dbReference type="Google" id="ProtNLM"/>
    </source>
</evidence>
<comment type="caution">
    <text evidence="9">The sequence shown here is derived from an EMBL/GenBank/DDBJ whole genome shotgun (WGS) entry which is preliminary data.</text>
</comment>
<evidence type="ECO:0000259" key="6">
    <source>
        <dbReference type="Pfam" id="PF00441"/>
    </source>
</evidence>
<keyword evidence="5" id="KW-0560">Oxidoreductase</keyword>
<accession>K9EW57</accession>
<dbReference type="PATRIC" id="fig|883081.3.peg.1153"/>
<dbReference type="InterPro" id="IPR037069">
    <property type="entry name" value="AcylCoA_DH/ox_N_sf"/>
</dbReference>
<dbReference type="AlphaFoldDB" id="K9EW57"/>
<dbReference type="Gene3D" id="2.40.110.10">
    <property type="entry name" value="Butyryl-CoA Dehydrogenase, subunit A, domain 2"/>
    <property type="match status" value="1"/>
</dbReference>
<evidence type="ECO:0000256" key="3">
    <source>
        <dbReference type="ARBA" id="ARBA00022630"/>
    </source>
</evidence>
<reference evidence="9 10" key="1">
    <citation type="submission" date="2012-09" db="EMBL/GenBank/DDBJ databases">
        <title>The Genome Sequence of Alloiococcus otitis ATCC 51267.</title>
        <authorList>
            <consortium name="The Broad Institute Genome Sequencing Platform"/>
            <person name="Earl A."/>
            <person name="Ward D."/>
            <person name="Feldgarden M."/>
            <person name="Gevers D."/>
            <person name="Huys G."/>
            <person name="Walker B."/>
            <person name="Young S.K."/>
            <person name="Zeng Q."/>
            <person name="Gargeya S."/>
            <person name="Fitzgerald M."/>
            <person name="Haas B."/>
            <person name="Abouelleil A."/>
            <person name="Alvarado L."/>
            <person name="Arachchi H.M."/>
            <person name="Berlin A.M."/>
            <person name="Chapman S.B."/>
            <person name="Goldberg J."/>
            <person name="Griggs A."/>
            <person name="Gujja S."/>
            <person name="Hansen M."/>
            <person name="Howarth C."/>
            <person name="Imamovic A."/>
            <person name="Larimer J."/>
            <person name="McCowen C."/>
            <person name="Montmayeur A."/>
            <person name="Murphy C."/>
            <person name="Neiman D."/>
            <person name="Pearson M."/>
            <person name="Priest M."/>
            <person name="Roberts A."/>
            <person name="Saif S."/>
            <person name="Shea T."/>
            <person name="Sisk P."/>
            <person name="Sykes S."/>
            <person name="Wortman J."/>
            <person name="Nusbaum C."/>
            <person name="Birren B."/>
        </authorList>
    </citation>
    <scope>NUCLEOTIDE SEQUENCE [LARGE SCALE GENOMIC DNA]</scope>
    <source>
        <strain evidence="9 10">ATCC 51267</strain>
    </source>
</reference>
<dbReference type="GO" id="GO:0006635">
    <property type="term" value="P:fatty acid beta-oxidation"/>
    <property type="evidence" value="ECO:0007669"/>
    <property type="project" value="InterPro"/>
</dbReference>
<evidence type="ECO:0000256" key="2">
    <source>
        <dbReference type="ARBA" id="ARBA00009347"/>
    </source>
</evidence>
<dbReference type="Gene3D" id="1.10.540.10">
    <property type="entry name" value="Acyl-CoA dehydrogenase/oxidase, N-terminal domain"/>
    <property type="match status" value="1"/>
</dbReference>
<dbReference type="RefSeq" id="WP_003778289.1">
    <property type="nucleotide sequence ID" value="NZ_JH992959.1"/>
</dbReference>
<keyword evidence="3 5" id="KW-0285">Flavoprotein</keyword>
<evidence type="ECO:0000256" key="5">
    <source>
        <dbReference type="RuleBase" id="RU362125"/>
    </source>
</evidence>
<evidence type="ECO:0000313" key="10">
    <source>
        <dbReference type="Proteomes" id="UP000009875"/>
    </source>
</evidence>
<dbReference type="Pfam" id="PF02771">
    <property type="entry name" value="Acyl-CoA_dh_N"/>
    <property type="match status" value="1"/>
</dbReference>
<protein>
    <recommendedName>
        <fullName evidence="11">Glutaryl-CoA dehydrogenase</fullName>
    </recommendedName>
</protein>
<gene>
    <name evidence="9" type="ORF">HMPREF9698_01153</name>
</gene>
<dbReference type="InterPro" id="IPR046373">
    <property type="entry name" value="Acyl-CoA_Oxase/DH_mid-dom_sf"/>
</dbReference>
<evidence type="ECO:0000259" key="7">
    <source>
        <dbReference type="Pfam" id="PF02770"/>
    </source>
</evidence>
<feature type="domain" description="Acyl-CoA dehydrogenase/oxidase C-terminal" evidence="6">
    <location>
        <begin position="252"/>
        <end position="394"/>
    </location>
</feature>
<proteinExistence type="inferred from homology"/>
<name>K9EW57_9LACT</name>
<dbReference type="Proteomes" id="UP000009875">
    <property type="component" value="Unassembled WGS sequence"/>
</dbReference>
<dbReference type="OrthoDB" id="9802447at2"/>
<dbReference type="InterPro" id="IPR045008">
    <property type="entry name" value="ACX4-like"/>
</dbReference>
<dbReference type="InterPro" id="IPR009100">
    <property type="entry name" value="AcylCoA_DH/oxidase_NM_dom_sf"/>
</dbReference>
<dbReference type="HOGENOM" id="CLU_018204_8_2_9"/>
<dbReference type="InterPro" id="IPR013786">
    <property type="entry name" value="AcylCoA_DH/ox_N"/>
</dbReference>
<keyword evidence="4 5" id="KW-0274">FAD</keyword>
<dbReference type="Pfam" id="PF02770">
    <property type="entry name" value="Acyl-CoA_dh_M"/>
    <property type="match status" value="1"/>
</dbReference>
<dbReference type="Pfam" id="PF00441">
    <property type="entry name" value="Acyl-CoA_dh_1"/>
    <property type="match status" value="1"/>
</dbReference>
<dbReference type="STRING" id="883081.HMPREF9698_01153"/>
<comment type="cofactor">
    <cofactor evidence="1 5">
        <name>FAD</name>
        <dbReference type="ChEBI" id="CHEBI:57692"/>
    </cofactor>
</comment>
<dbReference type="InterPro" id="IPR036250">
    <property type="entry name" value="AcylCo_DH-like_C"/>
</dbReference>
<organism evidence="9 10">
    <name type="scientific">Alloiococcus otitis ATCC 51267</name>
    <dbReference type="NCBI Taxonomy" id="883081"/>
    <lineage>
        <taxon>Bacteria</taxon>
        <taxon>Bacillati</taxon>
        <taxon>Bacillota</taxon>
        <taxon>Bacilli</taxon>
        <taxon>Lactobacillales</taxon>
        <taxon>Carnobacteriaceae</taxon>
        <taxon>Alloiococcus</taxon>
    </lineage>
</organism>
<evidence type="ECO:0000256" key="4">
    <source>
        <dbReference type="ARBA" id="ARBA00022827"/>
    </source>
</evidence>
<dbReference type="SUPFAM" id="SSF56645">
    <property type="entry name" value="Acyl-CoA dehydrogenase NM domain-like"/>
    <property type="match status" value="1"/>
</dbReference>
<dbReference type="GO" id="GO:0003995">
    <property type="term" value="F:acyl-CoA dehydrogenase activity"/>
    <property type="evidence" value="ECO:0007669"/>
    <property type="project" value="InterPro"/>
</dbReference>
<dbReference type="EMBL" id="AGXA01000021">
    <property type="protein sequence ID" value="EKU93405.1"/>
    <property type="molecule type" value="Genomic_DNA"/>
</dbReference>
<evidence type="ECO:0000259" key="8">
    <source>
        <dbReference type="Pfam" id="PF02771"/>
    </source>
</evidence>
<dbReference type="PANTHER" id="PTHR43188:SF1">
    <property type="entry name" value="ACYL-COA DEHYDROGENASE"/>
    <property type="match status" value="1"/>
</dbReference>
<dbReference type="InterPro" id="IPR009075">
    <property type="entry name" value="AcylCo_DH/oxidase_C"/>
</dbReference>